<sequence length="128" mass="13687">MMSAVGVARQGTHSIGSHLLQHSISEAVLRKRVAQRFRSAFSRTVVLAAARTPGRISAASRRAVSIRSPGALDFPRGASGSGSAGSPRALPRTAVRCHVNGRSAQWCFPASVRRRTRAQSLRPNGRCE</sequence>
<protein>
    <submittedName>
        <fullName evidence="2">Uncharacterized protein</fullName>
    </submittedName>
</protein>
<feature type="region of interest" description="Disordered" evidence="1">
    <location>
        <begin position="69"/>
        <end position="90"/>
    </location>
</feature>
<comment type="caution">
    <text evidence="2">The sequence shown here is derived from an EMBL/GenBank/DDBJ whole genome shotgun (WGS) entry which is preliminary data.</text>
</comment>
<dbReference type="Proteomes" id="UP000626109">
    <property type="component" value="Unassembled WGS sequence"/>
</dbReference>
<dbReference type="EMBL" id="CAJNNW010033737">
    <property type="protein sequence ID" value="CAE8720136.1"/>
    <property type="molecule type" value="Genomic_DNA"/>
</dbReference>
<reference evidence="2" key="1">
    <citation type="submission" date="2021-02" db="EMBL/GenBank/DDBJ databases">
        <authorList>
            <person name="Dougan E. K."/>
            <person name="Rhodes N."/>
            <person name="Thang M."/>
            <person name="Chan C."/>
        </authorList>
    </citation>
    <scope>NUCLEOTIDE SEQUENCE</scope>
</reference>
<proteinExistence type="predicted"/>
<dbReference type="AlphaFoldDB" id="A0A813LAI4"/>
<gene>
    <name evidence="2" type="ORF">PGLA2088_LOCUS41118</name>
</gene>
<evidence type="ECO:0000313" key="3">
    <source>
        <dbReference type="Proteomes" id="UP000626109"/>
    </source>
</evidence>
<organism evidence="2 3">
    <name type="scientific">Polarella glacialis</name>
    <name type="common">Dinoflagellate</name>
    <dbReference type="NCBI Taxonomy" id="89957"/>
    <lineage>
        <taxon>Eukaryota</taxon>
        <taxon>Sar</taxon>
        <taxon>Alveolata</taxon>
        <taxon>Dinophyceae</taxon>
        <taxon>Suessiales</taxon>
        <taxon>Suessiaceae</taxon>
        <taxon>Polarella</taxon>
    </lineage>
</organism>
<accession>A0A813LAI4</accession>
<name>A0A813LAI4_POLGL</name>
<evidence type="ECO:0000256" key="1">
    <source>
        <dbReference type="SAM" id="MobiDB-lite"/>
    </source>
</evidence>
<evidence type="ECO:0000313" key="2">
    <source>
        <dbReference type="EMBL" id="CAE8720136.1"/>
    </source>
</evidence>